<evidence type="ECO:0000256" key="6">
    <source>
        <dbReference type="ARBA" id="ARBA00022679"/>
    </source>
</evidence>
<dbReference type="GO" id="GO:0005524">
    <property type="term" value="F:ATP binding"/>
    <property type="evidence" value="ECO:0007669"/>
    <property type="project" value="UniProtKB-KW"/>
</dbReference>
<dbReference type="KEGG" id="acoa:RB602_10250"/>
<keyword evidence="8" id="KW-0418">Kinase</keyword>
<dbReference type="SMART" id="SM00388">
    <property type="entry name" value="HisKA"/>
    <property type="match status" value="1"/>
</dbReference>
<name>A0AA97F581_9SPHN</name>
<dbReference type="GO" id="GO:0005886">
    <property type="term" value="C:plasma membrane"/>
    <property type="evidence" value="ECO:0007669"/>
    <property type="project" value="UniProtKB-SubCell"/>
</dbReference>
<protein>
    <recommendedName>
        <fullName evidence="3">histidine kinase</fullName>
        <ecNumber evidence="3">2.7.13.3</ecNumber>
    </recommendedName>
</protein>
<dbReference type="FunFam" id="3.30.565.10:FF:000006">
    <property type="entry name" value="Sensor histidine kinase WalK"/>
    <property type="match status" value="1"/>
</dbReference>
<evidence type="ECO:0000256" key="11">
    <source>
        <dbReference type="ARBA" id="ARBA00023136"/>
    </source>
</evidence>
<keyword evidence="5" id="KW-0597">Phosphoprotein</keyword>
<keyword evidence="7" id="KW-0547">Nucleotide-binding</keyword>
<evidence type="ECO:0000256" key="5">
    <source>
        <dbReference type="ARBA" id="ARBA00022553"/>
    </source>
</evidence>
<evidence type="ECO:0000256" key="3">
    <source>
        <dbReference type="ARBA" id="ARBA00012438"/>
    </source>
</evidence>
<feature type="region of interest" description="Disordered" evidence="12">
    <location>
        <begin position="415"/>
        <end position="435"/>
    </location>
</feature>
<dbReference type="PANTHER" id="PTHR45453">
    <property type="entry name" value="PHOSPHATE REGULON SENSOR PROTEIN PHOR"/>
    <property type="match status" value="1"/>
</dbReference>
<keyword evidence="11 13" id="KW-0472">Membrane</keyword>
<dbReference type="Pfam" id="PF02518">
    <property type="entry name" value="HATPase_c"/>
    <property type="match status" value="1"/>
</dbReference>
<accession>A0AA97F581</accession>
<dbReference type="InterPro" id="IPR036097">
    <property type="entry name" value="HisK_dim/P_sf"/>
</dbReference>
<dbReference type="SUPFAM" id="SSF47384">
    <property type="entry name" value="Homodimeric domain of signal transducing histidine kinase"/>
    <property type="match status" value="1"/>
</dbReference>
<evidence type="ECO:0000313" key="16">
    <source>
        <dbReference type="Proteomes" id="UP001302429"/>
    </source>
</evidence>
<dbReference type="SMART" id="SM00387">
    <property type="entry name" value="HATPase_c"/>
    <property type="match status" value="1"/>
</dbReference>
<evidence type="ECO:0000256" key="13">
    <source>
        <dbReference type="SAM" id="Phobius"/>
    </source>
</evidence>
<dbReference type="GO" id="GO:0004721">
    <property type="term" value="F:phosphoprotein phosphatase activity"/>
    <property type="evidence" value="ECO:0007669"/>
    <property type="project" value="TreeGrafter"/>
</dbReference>
<dbReference type="GO" id="GO:0016036">
    <property type="term" value="P:cellular response to phosphate starvation"/>
    <property type="evidence" value="ECO:0007669"/>
    <property type="project" value="TreeGrafter"/>
</dbReference>
<keyword evidence="13" id="KW-0812">Transmembrane</keyword>
<dbReference type="Gene3D" id="3.30.565.10">
    <property type="entry name" value="Histidine kinase-like ATPase, C-terminal domain"/>
    <property type="match status" value="1"/>
</dbReference>
<dbReference type="PROSITE" id="PS50109">
    <property type="entry name" value="HIS_KIN"/>
    <property type="match status" value="1"/>
</dbReference>
<dbReference type="EC" id="2.7.13.3" evidence="3"/>
<dbReference type="InterPro" id="IPR005467">
    <property type="entry name" value="His_kinase_dom"/>
</dbReference>
<dbReference type="Gene3D" id="1.10.287.130">
    <property type="match status" value="1"/>
</dbReference>
<keyword evidence="9 15" id="KW-0067">ATP-binding</keyword>
<keyword evidence="4" id="KW-1003">Cell membrane</keyword>
<keyword evidence="13" id="KW-1133">Transmembrane helix</keyword>
<evidence type="ECO:0000259" key="14">
    <source>
        <dbReference type="PROSITE" id="PS50109"/>
    </source>
</evidence>
<dbReference type="InterPro" id="IPR003661">
    <property type="entry name" value="HisK_dim/P_dom"/>
</dbReference>
<evidence type="ECO:0000256" key="1">
    <source>
        <dbReference type="ARBA" id="ARBA00000085"/>
    </source>
</evidence>
<dbReference type="Pfam" id="PF00512">
    <property type="entry name" value="HisKA"/>
    <property type="match status" value="1"/>
</dbReference>
<dbReference type="InterPro" id="IPR036890">
    <property type="entry name" value="HATPase_C_sf"/>
</dbReference>
<evidence type="ECO:0000256" key="10">
    <source>
        <dbReference type="ARBA" id="ARBA00023012"/>
    </source>
</evidence>
<dbReference type="GO" id="GO:0000155">
    <property type="term" value="F:phosphorelay sensor kinase activity"/>
    <property type="evidence" value="ECO:0007669"/>
    <property type="project" value="InterPro"/>
</dbReference>
<reference evidence="15 16" key="1">
    <citation type="submission" date="2023-10" db="EMBL/GenBank/DDBJ databases">
        <title>Complete genome sequence of a Sphingomonadaceae bacterium.</title>
        <authorList>
            <person name="Yan C."/>
        </authorList>
    </citation>
    <scope>NUCLEOTIDE SEQUENCE [LARGE SCALE GENOMIC DNA]</scope>
    <source>
        <strain evidence="15 16">SCSIO 66989</strain>
    </source>
</reference>
<dbReference type="RefSeq" id="WP_317080472.1">
    <property type="nucleotide sequence ID" value="NZ_CP136594.1"/>
</dbReference>
<dbReference type="InterPro" id="IPR004358">
    <property type="entry name" value="Sig_transdc_His_kin-like_C"/>
</dbReference>
<evidence type="ECO:0000313" key="15">
    <source>
        <dbReference type="EMBL" id="WOE74236.1"/>
    </source>
</evidence>
<dbReference type="SUPFAM" id="SSF55874">
    <property type="entry name" value="ATPase domain of HSP90 chaperone/DNA topoisomerase II/histidine kinase"/>
    <property type="match status" value="1"/>
</dbReference>
<dbReference type="PANTHER" id="PTHR45453:SF1">
    <property type="entry name" value="PHOSPHATE REGULON SENSOR PROTEIN PHOR"/>
    <property type="match status" value="1"/>
</dbReference>
<dbReference type="EMBL" id="CP136594">
    <property type="protein sequence ID" value="WOE74236.1"/>
    <property type="molecule type" value="Genomic_DNA"/>
</dbReference>
<comment type="subcellular location">
    <subcellularLocation>
        <location evidence="2">Cell membrane</location>
    </subcellularLocation>
</comment>
<dbReference type="InterPro" id="IPR050351">
    <property type="entry name" value="BphY/WalK/GraS-like"/>
</dbReference>
<sequence length="435" mass="48224">MRDFFSPEIRPLRLFLAAMIIVLAPVLGLYIDGPVERSAIIIAAGLVALAIGLDQKTPAVRSVEAASPILESDQAEWHELPELRSLIEGIPDPMLILSGMTVIASNAAAKAMLGNEIDNEDVRLVIRHPSATDAIVRQREEPLHRPIELIGIGSRDQRWELNLRSVGDGDYCILYLWDRSSSYAVEKMRTDFVANVSHELRTPLSSIIGFIETLADKEAGGDKKTRKRFLKVMAGEAHRMQQLISDLISLSRIEAEKFKPPENLVDMADLLDEVKVIFDDRYDRNIILDIDPSVRTVRGDRSQLSQMIQNLVSNSIKYGRPETPIMIRLKPSRTGSMARLAVIDEGDGIDPKHLPRLTERFYRVDSGRSRQIGGTGLGLSIVKHIVERHGGRLEINSTVGKGTNITISLPAARIEVEDSDGDDSNTEPEAQSAFS</sequence>
<evidence type="ECO:0000256" key="7">
    <source>
        <dbReference type="ARBA" id="ARBA00022741"/>
    </source>
</evidence>
<dbReference type="CDD" id="cd00082">
    <property type="entry name" value="HisKA"/>
    <property type="match status" value="1"/>
</dbReference>
<keyword evidence="10" id="KW-0902">Two-component regulatory system</keyword>
<dbReference type="FunFam" id="1.10.287.130:FF:000008">
    <property type="entry name" value="Two-component sensor histidine kinase"/>
    <property type="match status" value="1"/>
</dbReference>
<evidence type="ECO:0000256" key="2">
    <source>
        <dbReference type="ARBA" id="ARBA00004236"/>
    </source>
</evidence>
<comment type="catalytic activity">
    <reaction evidence="1">
        <text>ATP + protein L-histidine = ADP + protein N-phospho-L-histidine.</text>
        <dbReference type="EC" id="2.7.13.3"/>
    </reaction>
</comment>
<dbReference type="PRINTS" id="PR00344">
    <property type="entry name" value="BCTRLSENSOR"/>
</dbReference>
<keyword evidence="16" id="KW-1185">Reference proteome</keyword>
<evidence type="ECO:0000256" key="12">
    <source>
        <dbReference type="SAM" id="MobiDB-lite"/>
    </source>
</evidence>
<evidence type="ECO:0000256" key="4">
    <source>
        <dbReference type="ARBA" id="ARBA00022475"/>
    </source>
</evidence>
<dbReference type="AlphaFoldDB" id="A0AA97F581"/>
<keyword evidence="6" id="KW-0808">Transferase</keyword>
<proteinExistence type="predicted"/>
<dbReference type="Proteomes" id="UP001302429">
    <property type="component" value="Chromosome"/>
</dbReference>
<feature type="domain" description="Histidine kinase" evidence="14">
    <location>
        <begin position="195"/>
        <end position="413"/>
    </location>
</feature>
<gene>
    <name evidence="15" type="ORF">RB602_10250</name>
</gene>
<dbReference type="InterPro" id="IPR003594">
    <property type="entry name" value="HATPase_dom"/>
</dbReference>
<evidence type="ECO:0000256" key="9">
    <source>
        <dbReference type="ARBA" id="ARBA00022840"/>
    </source>
</evidence>
<feature type="compositionally biased region" description="Acidic residues" evidence="12">
    <location>
        <begin position="417"/>
        <end position="426"/>
    </location>
</feature>
<evidence type="ECO:0000256" key="8">
    <source>
        <dbReference type="ARBA" id="ARBA00022777"/>
    </source>
</evidence>
<organism evidence="15 16">
    <name type="scientific">Alterisphingorhabdus coralli</name>
    <dbReference type="NCBI Taxonomy" id="3071408"/>
    <lineage>
        <taxon>Bacteria</taxon>
        <taxon>Pseudomonadati</taxon>
        <taxon>Pseudomonadota</taxon>
        <taxon>Alphaproteobacteria</taxon>
        <taxon>Sphingomonadales</taxon>
        <taxon>Sphingomonadaceae</taxon>
        <taxon>Alterisphingorhabdus (ex Yan et al. 2024)</taxon>
    </lineage>
</organism>
<feature type="transmembrane region" description="Helical" evidence="13">
    <location>
        <begin position="12"/>
        <end position="31"/>
    </location>
</feature>